<name>A0A3B1D478_9ZZZZ</name>
<gene>
    <name evidence="1" type="ORF">MNBD_UNCLBAC01-2153</name>
</gene>
<organism evidence="1">
    <name type="scientific">hydrothermal vent metagenome</name>
    <dbReference type="NCBI Taxonomy" id="652676"/>
    <lineage>
        <taxon>unclassified sequences</taxon>
        <taxon>metagenomes</taxon>
        <taxon>ecological metagenomes</taxon>
    </lineage>
</organism>
<accession>A0A3B1D478</accession>
<reference evidence="1" key="1">
    <citation type="submission" date="2018-06" db="EMBL/GenBank/DDBJ databases">
        <authorList>
            <person name="Zhirakovskaya E."/>
        </authorList>
    </citation>
    <scope>NUCLEOTIDE SEQUENCE</scope>
</reference>
<proteinExistence type="predicted"/>
<sequence length="136" mass="15372">MKNFTQNKKSIILTLAFFVGFAAIFCCCLANETQAQTPDLVQQANSSCHSQDQQTTKTSDSDDCDCPHTLDIILEAKNSDIVKVNLDLTKFLKQTVFYFERSSLSNQPQKLFSKHFFPILSQNALPIYLQNASLRI</sequence>
<evidence type="ECO:0000313" key="1">
    <source>
        <dbReference type="EMBL" id="VAX35542.1"/>
    </source>
</evidence>
<dbReference type="AlphaFoldDB" id="A0A3B1D478"/>
<dbReference type="EMBL" id="UOGJ01000064">
    <property type="protein sequence ID" value="VAX35542.1"/>
    <property type="molecule type" value="Genomic_DNA"/>
</dbReference>
<protein>
    <submittedName>
        <fullName evidence="1">Uncharacterized protein</fullName>
    </submittedName>
</protein>